<feature type="compositionally biased region" description="Basic and acidic residues" evidence="1">
    <location>
        <begin position="628"/>
        <end position="637"/>
    </location>
</feature>
<protein>
    <recommendedName>
        <fullName evidence="4">Trafficking protein particle complex subunit</fullName>
    </recommendedName>
</protein>
<feature type="region of interest" description="Disordered" evidence="1">
    <location>
        <begin position="501"/>
        <end position="569"/>
    </location>
</feature>
<dbReference type="GO" id="GO:0005737">
    <property type="term" value="C:cytoplasm"/>
    <property type="evidence" value="ECO:0007669"/>
    <property type="project" value="GOC"/>
</dbReference>
<proteinExistence type="predicted"/>
<dbReference type="Pfam" id="PF04628">
    <property type="entry name" value="Sedlin_N"/>
    <property type="match status" value="1"/>
</dbReference>
<dbReference type="Proteomes" id="UP000298327">
    <property type="component" value="Unassembled WGS sequence"/>
</dbReference>
<evidence type="ECO:0000313" key="3">
    <source>
        <dbReference type="Proteomes" id="UP000298327"/>
    </source>
</evidence>
<dbReference type="CDD" id="cd14825">
    <property type="entry name" value="TRAPPC2_sedlin"/>
    <property type="match status" value="1"/>
</dbReference>
<organism evidence="2 3">
    <name type="scientific">Dentipellis fragilis</name>
    <dbReference type="NCBI Taxonomy" id="205917"/>
    <lineage>
        <taxon>Eukaryota</taxon>
        <taxon>Fungi</taxon>
        <taxon>Dikarya</taxon>
        <taxon>Basidiomycota</taxon>
        <taxon>Agaricomycotina</taxon>
        <taxon>Agaricomycetes</taxon>
        <taxon>Russulales</taxon>
        <taxon>Hericiaceae</taxon>
        <taxon>Dentipellis</taxon>
    </lineage>
</organism>
<dbReference type="InterPro" id="IPR011012">
    <property type="entry name" value="Longin-like_dom_sf"/>
</dbReference>
<name>A0A4Y9ZDE2_9AGAM</name>
<feature type="region of interest" description="Disordered" evidence="1">
    <location>
        <begin position="589"/>
        <end position="684"/>
    </location>
</feature>
<feature type="compositionally biased region" description="Low complexity" evidence="1">
    <location>
        <begin position="599"/>
        <end position="627"/>
    </location>
</feature>
<dbReference type="GO" id="GO:0006888">
    <property type="term" value="P:endoplasmic reticulum to Golgi vesicle-mediated transport"/>
    <property type="evidence" value="ECO:0007669"/>
    <property type="project" value="InterPro"/>
</dbReference>
<feature type="compositionally biased region" description="Low complexity" evidence="1">
    <location>
        <begin position="643"/>
        <end position="676"/>
    </location>
</feature>
<keyword evidence="3" id="KW-1185">Reference proteome</keyword>
<dbReference type="AlphaFoldDB" id="A0A4Y9ZDE2"/>
<gene>
    <name evidence="2" type="ORF">EVG20_g514</name>
</gene>
<feature type="compositionally biased region" description="Polar residues" evidence="1">
    <location>
        <begin position="523"/>
        <end position="543"/>
    </location>
</feature>
<feature type="region of interest" description="Disordered" evidence="1">
    <location>
        <begin position="391"/>
        <end position="410"/>
    </location>
</feature>
<dbReference type="Gene3D" id="3.30.450.70">
    <property type="match status" value="1"/>
</dbReference>
<evidence type="ECO:0008006" key="4">
    <source>
        <dbReference type="Google" id="ProtNLM"/>
    </source>
</evidence>
<reference evidence="2 3" key="1">
    <citation type="submission" date="2019-02" db="EMBL/GenBank/DDBJ databases">
        <title>Genome sequencing of the rare red list fungi Dentipellis fragilis.</title>
        <authorList>
            <person name="Buettner E."/>
            <person name="Kellner H."/>
        </authorList>
    </citation>
    <scope>NUCLEOTIDE SEQUENCE [LARGE SCALE GENOMIC DNA]</scope>
    <source>
        <strain evidence="2 3">DSM 105465</strain>
    </source>
</reference>
<dbReference type="SUPFAM" id="SSF64356">
    <property type="entry name" value="SNARE-like"/>
    <property type="match status" value="1"/>
</dbReference>
<dbReference type="OrthoDB" id="4092340at2759"/>
<dbReference type="PANTHER" id="PTHR12403">
    <property type="entry name" value="TRAFFICKING PROTEIN PARTICLE COMPLEX SUBUNIT 2"/>
    <property type="match status" value="1"/>
</dbReference>
<dbReference type="EMBL" id="SEOQ01000013">
    <property type="protein sequence ID" value="TFY72474.1"/>
    <property type="molecule type" value="Genomic_DNA"/>
</dbReference>
<dbReference type="InterPro" id="IPR006722">
    <property type="entry name" value="Sedlin"/>
</dbReference>
<sequence length="713" mass="75712">MSHHLFLLSPSDTPLYSLTHFSAKPTQAAPSPLSANLPSWSTSAFAGTLTALSGASSVSQAHAQGGGVRMGGGQDRHVIQMIANASLDVIEEVVRRDNGMYLKAVDKFNEWTVSAFVTPGNMKFVLLHESKNDEGIRAFFMDVWELYVKTMANPFHTAHTPIRSSVFDTRSPFRREVSTLPPRLIAPSSYPLTSAVFTSSLSHLFTFTHAHRIINLRHPSPQPAHPMAAAQAPNPRASLLAGLRTGGVRSASGPMANAPHTAAPGSSFNIPRFASNSFNNAHFPAEEEEDELADMVSQNMYISAPRSYQAPMTAAVDGSNNRFSHQQTSAPRGMMGGAVPNSAAGGSHMQAQAQAQQQALQMQVMQLELMRLQALQAQQYQAELIAQAQRQQQNSRSFNPPASAAPTTNSFDLRTSTLNAQMRRASQADNLRAQLGVSGEDQMPMTAALGGKFGSRALFPGGAEDNNYGYQTPTTPSYTTVISGGTPLGSPAVSNFNHTASNTNVGHVAPSKSDSAVSWRRGGNNNSVLSGNRASLSLNTTPNVKVIPPPLERKMPSPPASNSSPVRTRPQPLRFSAAAMSQSLPTVAIDDTDADDNSSDASSKSGGSHSSPTTPHSSSSADAPPLSAREEASKKLYEGLGIGRPVPGAAAPAQAPAVPQRILSQPSRQPRGPPSGADELGPRNFATRIRRKAIGGLGALLDARERRDVVEAY</sequence>
<comment type="caution">
    <text evidence="2">The sequence shown here is derived from an EMBL/GenBank/DDBJ whole genome shotgun (WGS) entry which is preliminary data.</text>
</comment>
<evidence type="ECO:0000313" key="2">
    <source>
        <dbReference type="EMBL" id="TFY72474.1"/>
    </source>
</evidence>
<feature type="compositionally biased region" description="Polar residues" evidence="1">
    <location>
        <begin position="394"/>
        <end position="410"/>
    </location>
</feature>
<accession>A0A4Y9ZDE2</accession>
<evidence type="ECO:0000256" key="1">
    <source>
        <dbReference type="SAM" id="MobiDB-lite"/>
    </source>
</evidence>